<reference evidence="2" key="1">
    <citation type="journal article" date="2019" name="MBio">
        <title>Virus Genomes from Deep Sea Sediments Expand the Ocean Megavirome and Support Independent Origins of Viral Gigantism.</title>
        <authorList>
            <person name="Backstrom D."/>
            <person name="Yutin N."/>
            <person name="Jorgensen S.L."/>
            <person name="Dharamshi J."/>
            <person name="Homa F."/>
            <person name="Zaremba-Niedwiedzka K."/>
            <person name="Spang A."/>
            <person name="Wolf Y.I."/>
            <person name="Koonin E.V."/>
            <person name="Ettema T.J."/>
        </authorList>
    </citation>
    <scope>NUCLEOTIDE SEQUENCE</scope>
</reference>
<proteinExistence type="predicted"/>
<protein>
    <recommendedName>
        <fullName evidence="3">Transmembrane protein</fullName>
    </recommendedName>
</protein>
<feature type="transmembrane region" description="Helical" evidence="1">
    <location>
        <begin position="59"/>
        <end position="80"/>
    </location>
</feature>
<keyword evidence="1" id="KW-0812">Transmembrane</keyword>
<name>A0A481YS73_9VIRU</name>
<evidence type="ECO:0000256" key="1">
    <source>
        <dbReference type="SAM" id="Phobius"/>
    </source>
</evidence>
<evidence type="ECO:0008006" key="3">
    <source>
        <dbReference type="Google" id="ProtNLM"/>
    </source>
</evidence>
<organism evidence="2">
    <name type="scientific">Marseillevirus LCMAC101</name>
    <dbReference type="NCBI Taxonomy" id="2506602"/>
    <lineage>
        <taxon>Viruses</taxon>
        <taxon>Varidnaviria</taxon>
        <taxon>Bamfordvirae</taxon>
        <taxon>Nucleocytoviricota</taxon>
        <taxon>Megaviricetes</taxon>
        <taxon>Pimascovirales</taxon>
        <taxon>Pimascovirales incertae sedis</taxon>
        <taxon>Marseilleviridae</taxon>
    </lineage>
</organism>
<dbReference type="EMBL" id="MK500329">
    <property type="protein sequence ID" value="QBK86058.1"/>
    <property type="molecule type" value="Genomic_DNA"/>
</dbReference>
<sequence length="92" mass="10593">MDDAMVTNMDDAMVTNMDDAMVTNMDDAMVTEVFLLENPKEKKTQTLNLHQIFWKWRKIFLLAKLFMSGPVLFLAGSRAIGYRLTLSTFLQI</sequence>
<keyword evidence="1" id="KW-0472">Membrane</keyword>
<evidence type="ECO:0000313" key="2">
    <source>
        <dbReference type="EMBL" id="QBK86058.1"/>
    </source>
</evidence>
<accession>A0A481YS73</accession>
<keyword evidence="1" id="KW-1133">Transmembrane helix</keyword>
<gene>
    <name evidence="2" type="ORF">LCMAC101_06530</name>
</gene>